<organism evidence="2 3">
    <name type="scientific">Psychrobacillus insolitus</name>
    <dbReference type="NCBI Taxonomy" id="1461"/>
    <lineage>
        <taxon>Bacteria</taxon>
        <taxon>Bacillati</taxon>
        <taxon>Bacillota</taxon>
        <taxon>Bacilli</taxon>
        <taxon>Bacillales</taxon>
        <taxon>Bacillaceae</taxon>
        <taxon>Psychrobacillus</taxon>
    </lineage>
</organism>
<evidence type="ECO:0000313" key="2">
    <source>
        <dbReference type="EMBL" id="PZX05734.1"/>
    </source>
</evidence>
<evidence type="ECO:0000313" key="3">
    <source>
        <dbReference type="Proteomes" id="UP000248646"/>
    </source>
</evidence>
<accession>A0A2W7N345</accession>
<dbReference type="GO" id="GO:0022857">
    <property type="term" value="F:transmembrane transporter activity"/>
    <property type="evidence" value="ECO:0007669"/>
    <property type="project" value="InterPro"/>
</dbReference>
<dbReference type="AlphaFoldDB" id="A0A2W7N345"/>
<protein>
    <submittedName>
        <fullName evidence="2">Osmoprotectant transport system substrate-binding protein</fullName>
    </submittedName>
</protein>
<sequence>MTKRIIIKCLLLLLVVSSLTGCIFKTEDALVVGSRNNTESIILSNVMGQLIEEKTGINVTYKENLGGSNVVWEAMINGNIDVIPDYTGTIVINYYQETAGNADETLEKTKRLVANDGITALESFGFNNTYTLALDEDEAESLGLKTFSDFAKVSNDFILGAVFEFIDRPDGLPGFQEAYDIEFKSVKGMDHGIMYRSINAKEVDVINSYTTDGQLQMYNLRVLEDDLSYFPPYHALPLVRTEILEEYPEIGEVLLELAGKIDEKTMQKMNAKVDNEGMMVEVVAKEFLQEAGFISE</sequence>
<feature type="domain" description="ABC-type glycine betaine transport system substrate-binding" evidence="1">
    <location>
        <begin position="30"/>
        <end position="290"/>
    </location>
</feature>
<dbReference type="Pfam" id="PF04069">
    <property type="entry name" value="OpuAC"/>
    <property type="match status" value="1"/>
</dbReference>
<dbReference type="Gene3D" id="3.40.190.120">
    <property type="entry name" value="Osmoprotection protein (prox), domain 2"/>
    <property type="match status" value="1"/>
</dbReference>
<evidence type="ECO:0000259" key="1">
    <source>
        <dbReference type="Pfam" id="PF04069"/>
    </source>
</evidence>
<dbReference type="EMBL" id="QKZI01000002">
    <property type="protein sequence ID" value="PZX05734.1"/>
    <property type="molecule type" value="Genomic_DNA"/>
</dbReference>
<comment type="caution">
    <text evidence="2">The sequence shown here is derived from an EMBL/GenBank/DDBJ whole genome shotgun (WGS) entry which is preliminary data.</text>
</comment>
<proteinExistence type="predicted"/>
<dbReference type="GO" id="GO:0043190">
    <property type="term" value="C:ATP-binding cassette (ABC) transporter complex"/>
    <property type="evidence" value="ECO:0007669"/>
    <property type="project" value="InterPro"/>
</dbReference>
<dbReference type="RefSeq" id="WP_111439184.1">
    <property type="nucleotide sequence ID" value="NZ_QKZI01000002.1"/>
</dbReference>
<dbReference type="PROSITE" id="PS51257">
    <property type="entry name" value="PROKAR_LIPOPROTEIN"/>
    <property type="match status" value="1"/>
</dbReference>
<dbReference type="Proteomes" id="UP000248646">
    <property type="component" value="Unassembled WGS sequence"/>
</dbReference>
<gene>
    <name evidence="2" type="ORF">C7437_102193</name>
</gene>
<name>A0A2W7N345_9BACI</name>
<dbReference type="OrthoDB" id="9801163at2"/>
<dbReference type="InterPro" id="IPR007210">
    <property type="entry name" value="ABC_Gly_betaine_transp_sub-bd"/>
</dbReference>
<dbReference type="SUPFAM" id="SSF53850">
    <property type="entry name" value="Periplasmic binding protein-like II"/>
    <property type="match status" value="1"/>
</dbReference>
<dbReference type="Gene3D" id="3.40.190.10">
    <property type="entry name" value="Periplasmic binding protein-like II"/>
    <property type="match status" value="1"/>
</dbReference>
<keyword evidence="3" id="KW-1185">Reference proteome</keyword>
<reference evidence="2 3" key="1">
    <citation type="submission" date="2018-06" db="EMBL/GenBank/DDBJ databases">
        <title>Genomic Encyclopedia of Type Strains, Phase IV (KMG-IV): sequencing the most valuable type-strain genomes for metagenomic binning, comparative biology and taxonomic classification.</title>
        <authorList>
            <person name="Goeker M."/>
        </authorList>
    </citation>
    <scope>NUCLEOTIDE SEQUENCE [LARGE SCALE GENOMIC DNA]</scope>
    <source>
        <strain evidence="2 3">DSM 5</strain>
    </source>
</reference>